<dbReference type="Proteomes" id="UP000274046">
    <property type="component" value="Unassembled WGS sequence"/>
</dbReference>
<keyword evidence="1" id="KW-0732">Signal</keyword>
<accession>A0A3N0BWW3</accession>
<evidence type="ECO:0000313" key="3">
    <source>
        <dbReference type="Proteomes" id="UP000274046"/>
    </source>
</evidence>
<evidence type="ECO:0000313" key="2">
    <source>
        <dbReference type="EMBL" id="RNL54207.1"/>
    </source>
</evidence>
<dbReference type="AlphaFoldDB" id="A0A3N0BWW3"/>
<reference evidence="2 3" key="1">
    <citation type="submission" date="2018-10" db="EMBL/GenBank/DDBJ databases">
        <title>Genome sequencing of Pedobacter jejuensis TNB23.</title>
        <authorList>
            <person name="Cho Y.-J."/>
            <person name="Cho A."/>
            <person name="Kim O.-S."/>
        </authorList>
    </citation>
    <scope>NUCLEOTIDE SEQUENCE [LARGE SCALE GENOMIC DNA]</scope>
    <source>
        <strain evidence="2 3">TNB23</strain>
    </source>
</reference>
<feature type="chain" id="PRO_5018195682" evidence="1">
    <location>
        <begin position="23"/>
        <end position="197"/>
    </location>
</feature>
<protein>
    <submittedName>
        <fullName evidence="2">Uncharacterized protein</fullName>
    </submittedName>
</protein>
<sequence>MKNLLKISLIAATMFTASATYANEDVFTLTVKSEDNKSIRFSIDEASDIKLSIRELNSQVLFEENIHSEGASTKTYDLNALPDGEYVLNVAYEAKVAEYTIVIKNDKAVVSAPKVTELLKPVFTQEQSMLTLSLDNADKGPVEVQILNEYNEELYNETFTDKAKLVKKFNTSKTFGKELTFVVRAKNQEVLKTIAIR</sequence>
<evidence type="ECO:0000256" key="1">
    <source>
        <dbReference type="SAM" id="SignalP"/>
    </source>
</evidence>
<dbReference type="EMBL" id="RBEE01000012">
    <property type="protein sequence ID" value="RNL54207.1"/>
    <property type="molecule type" value="Genomic_DNA"/>
</dbReference>
<name>A0A3N0BWW3_9SPHI</name>
<dbReference type="OrthoDB" id="978867at2"/>
<keyword evidence="3" id="KW-1185">Reference proteome</keyword>
<proteinExistence type="predicted"/>
<comment type="caution">
    <text evidence="2">The sequence shown here is derived from an EMBL/GenBank/DDBJ whole genome shotgun (WGS) entry which is preliminary data.</text>
</comment>
<organism evidence="2 3">
    <name type="scientific">Pedobacter jejuensis</name>
    <dbReference type="NCBI Taxonomy" id="1268550"/>
    <lineage>
        <taxon>Bacteria</taxon>
        <taxon>Pseudomonadati</taxon>
        <taxon>Bacteroidota</taxon>
        <taxon>Sphingobacteriia</taxon>
        <taxon>Sphingobacteriales</taxon>
        <taxon>Sphingobacteriaceae</taxon>
        <taxon>Pedobacter</taxon>
    </lineage>
</organism>
<feature type="signal peptide" evidence="1">
    <location>
        <begin position="1"/>
        <end position="22"/>
    </location>
</feature>
<gene>
    <name evidence="2" type="ORF">D7004_08940</name>
</gene>
<dbReference type="Gene3D" id="2.60.120.380">
    <property type="match status" value="1"/>
</dbReference>
<dbReference type="RefSeq" id="WP_123205524.1">
    <property type="nucleotide sequence ID" value="NZ_RBEE01000012.1"/>
</dbReference>